<sequence length="109" mass="11520">MYDVVQVSDEVAYKACNDTAAIVRYSKGTNFAFELNHTGRFYFICSRGYCWNGMKVSVLVHPAPAPPPAASHHASSASSSRGRGDAGAWLAALAASLGAAALLSLPFRV</sequence>
<reference evidence="4" key="1">
    <citation type="journal article" date="2018" name="DNA Res.">
        <title>Multiple hybrid de novo genome assembly of finger millet, an orphan allotetraploid crop.</title>
        <authorList>
            <person name="Hatakeyama M."/>
            <person name="Aluri S."/>
            <person name="Balachadran M.T."/>
            <person name="Sivarajan S.R."/>
            <person name="Patrignani A."/>
            <person name="Gruter S."/>
            <person name="Poveda L."/>
            <person name="Shimizu-Inatsugi R."/>
            <person name="Baeten J."/>
            <person name="Francoijs K.J."/>
            <person name="Nataraja K.N."/>
            <person name="Reddy Y.A.N."/>
            <person name="Phadnis S."/>
            <person name="Ravikumar R.L."/>
            <person name="Schlapbach R."/>
            <person name="Sreeman S.M."/>
            <person name="Shimizu K.K."/>
        </authorList>
    </citation>
    <scope>NUCLEOTIDE SEQUENCE</scope>
</reference>
<dbReference type="PROSITE" id="PS51485">
    <property type="entry name" value="PHYTOCYANIN"/>
    <property type="match status" value="1"/>
</dbReference>
<dbReference type="EMBL" id="BQKI01000004">
    <property type="protein sequence ID" value="GJM93041.1"/>
    <property type="molecule type" value="Genomic_DNA"/>
</dbReference>
<reference evidence="4" key="2">
    <citation type="submission" date="2021-12" db="EMBL/GenBank/DDBJ databases">
        <title>Resequencing data analysis of finger millet.</title>
        <authorList>
            <person name="Hatakeyama M."/>
            <person name="Aluri S."/>
            <person name="Balachadran M.T."/>
            <person name="Sivarajan S.R."/>
            <person name="Poveda L."/>
            <person name="Shimizu-Inatsugi R."/>
            <person name="Schlapbach R."/>
            <person name="Sreeman S.M."/>
            <person name="Shimizu K.K."/>
        </authorList>
    </citation>
    <scope>NUCLEOTIDE SEQUENCE</scope>
</reference>
<comment type="caution">
    <text evidence="4">The sequence shown here is derived from an EMBL/GenBank/DDBJ whole genome shotgun (WGS) entry which is preliminary data.</text>
</comment>
<feature type="region of interest" description="Disordered" evidence="1">
    <location>
        <begin position="65"/>
        <end position="84"/>
    </location>
</feature>
<dbReference type="InterPro" id="IPR003245">
    <property type="entry name" value="Phytocyanin_dom"/>
</dbReference>
<dbReference type="Gene3D" id="2.60.40.420">
    <property type="entry name" value="Cupredoxins - blue copper proteins"/>
    <property type="match status" value="1"/>
</dbReference>
<feature type="transmembrane region" description="Helical" evidence="2">
    <location>
        <begin position="86"/>
        <end position="107"/>
    </location>
</feature>
<dbReference type="PANTHER" id="PTHR33021">
    <property type="entry name" value="BLUE COPPER PROTEIN"/>
    <property type="match status" value="1"/>
</dbReference>
<keyword evidence="2" id="KW-0812">Transmembrane</keyword>
<evidence type="ECO:0000256" key="1">
    <source>
        <dbReference type="SAM" id="MobiDB-lite"/>
    </source>
</evidence>
<gene>
    <name evidence="4" type="primary">ga09559</name>
    <name evidence="4" type="ORF">PR202_ga09559</name>
</gene>
<protein>
    <recommendedName>
        <fullName evidence="3">Phytocyanin domain-containing protein</fullName>
    </recommendedName>
</protein>
<dbReference type="InterPro" id="IPR039391">
    <property type="entry name" value="Phytocyanin-like"/>
</dbReference>
<dbReference type="InterPro" id="IPR008972">
    <property type="entry name" value="Cupredoxin"/>
</dbReference>
<dbReference type="Pfam" id="PF02298">
    <property type="entry name" value="Cu_bind_like"/>
    <property type="match status" value="1"/>
</dbReference>
<dbReference type="SUPFAM" id="SSF49503">
    <property type="entry name" value="Cupredoxins"/>
    <property type="match status" value="1"/>
</dbReference>
<name>A0AAV5C427_ELECO</name>
<accession>A0AAV5C427</accession>
<dbReference type="AlphaFoldDB" id="A0AAV5C427"/>
<evidence type="ECO:0000313" key="4">
    <source>
        <dbReference type="EMBL" id="GJM93041.1"/>
    </source>
</evidence>
<proteinExistence type="predicted"/>
<keyword evidence="5" id="KW-1185">Reference proteome</keyword>
<dbReference type="PANTHER" id="PTHR33021:SF214">
    <property type="entry name" value="BLUE COPPER PROTEIN"/>
    <property type="match status" value="1"/>
</dbReference>
<dbReference type="Proteomes" id="UP001054889">
    <property type="component" value="Unassembled WGS sequence"/>
</dbReference>
<keyword evidence="2" id="KW-1133">Transmembrane helix</keyword>
<dbReference type="GO" id="GO:0009055">
    <property type="term" value="F:electron transfer activity"/>
    <property type="evidence" value="ECO:0007669"/>
    <property type="project" value="InterPro"/>
</dbReference>
<evidence type="ECO:0000256" key="2">
    <source>
        <dbReference type="SAM" id="Phobius"/>
    </source>
</evidence>
<evidence type="ECO:0000313" key="5">
    <source>
        <dbReference type="Proteomes" id="UP001054889"/>
    </source>
</evidence>
<organism evidence="4 5">
    <name type="scientific">Eleusine coracana subsp. coracana</name>
    <dbReference type="NCBI Taxonomy" id="191504"/>
    <lineage>
        <taxon>Eukaryota</taxon>
        <taxon>Viridiplantae</taxon>
        <taxon>Streptophyta</taxon>
        <taxon>Embryophyta</taxon>
        <taxon>Tracheophyta</taxon>
        <taxon>Spermatophyta</taxon>
        <taxon>Magnoliopsida</taxon>
        <taxon>Liliopsida</taxon>
        <taxon>Poales</taxon>
        <taxon>Poaceae</taxon>
        <taxon>PACMAD clade</taxon>
        <taxon>Chloridoideae</taxon>
        <taxon>Cynodonteae</taxon>
        <taxon>Eleusininae</taxon>
        <taxon>Eleusine</taxon>
    </lineage>
</organism>
<dbReference type="GO" id="GO:0005886">
    <property type="term" value="C:plasma membrane"/>
    <property type="evidence" value="ECO:0007669"/>
    <property type="project" value="TreeGrafter"/>
</dbReference>
<keyword evidence="2" id="KW-0472">Membrane</keyword>
<feature type="compositionally biased region" description="Low complexity" evidence="1">
    <location>
        <begin position="70"/>
        <end position="84"/>
    </location>
</feature>
<feature type="domain" description="Phytocyanin" evidence="3">
    <location>
        <begin position="1"/>
        <end position="62"/>
    </location>
</feature>
<evidence type="ECO:0000259" key="3">
    <source>
        <dbReference type="PROSITE" id="PS51485"/>
    </source>
</evidence>